<comment type="caution">
    <text evidence="2">The sequence shown here is derived from an EMBL/GenBank/DDBJ whole genome shotgun (WGS) entry which is preliminary data.</text>
</comment>
<gene>
    <name evidence="2" type="ORF">HPP92_004716</name>
</gene>
<dbReference type="Gene3D" id="3.40.350.10">
    <property type="entry name" value="Creatinase/prolidase N-terminal domain"/>
    <property type="match status" value="1"/>
</dbReference>
<dbReference type="Pfam" id="PF14826">
    <property type="entry name" value="FACT-Spt16_Nlob"/>
    <property type="match status" value="1"/>
</dbReference>
<protein>
    <recommendedName>
        <fullName evidence="1">FACT complex subunit SPT16 N-terminal lobe domain-containing protein</fullName>
    </recommendedName>
</protein>
<evidence type="ECO:0000313" key="3">
    <source>
        <dbReference type="Proteomes" id="UP000639772"/>
    </source>
</evidence>
<dbReference type="OrthoDB" id="10577112at2759"/>
<sequence length="206" mass="24105">MRIRWPDKAPTKAALWRFSDRLKMLYSDWNKHKGRQWRDAEHIVIRTPEKSTHGLDDSSLFFDWLFGYTSEDVCLVLSRDQMCCVCACKHSRKPEITLEASFFHYFAEAKGLVDADFIIKDKSSGWKLEHALKKFLAEYRESTGNRKKSRVGDHVPTVKWKKYGTSEDGCRKKLIVGFIGDWVTEEVQGIEFREVTDAFFRLAKIK</sequence>
<dbReference type="AlphaFoldDB" id="A0A835RX86"/>
<accession>A0A835RX86</accession>
<evidence type="ECO:0000259" key="1">
    <source>
        <dbReference type="Pfam" id="PF14826"/>
    </source>
</evidence>
<proteinExistence type="predicted"/>
<dbReference type="InterPro" id="IPR029148">
    <property type="entry name" value="FACT-SPT16_Nlobe"/>
</dbReference>
<organism evidence="2 3">
    <name type="scientific">Vanilla planifolia</name>
    <name type="common">Vanilla</name>
    <dbReference type="NCBI Taxonomy" id="51239"/>
    <lineage>
        <taxon>Eukaryota</taxon>
        <taxon>Viridiplantae</taxon>
        <taxon>Streptophyta</taxon>
        <taxon>Embryophyta</taxon>
        <taxon>Tracheophyta</taxon>
        <taxon>Spermatophyta</taxon>
        <taxon>Magnoliopsida</taxon>
        <taxon>Liliopsida</taxon>
        <taxon>Asparagales</taxon>
        <taxon>Orchidaceae</taxon>
        <taxon>Vanilloideae</taxon>
        <taxon>Vanilleae</taxon>
        <taxon>Vanilla</taxon>
    </lineage>
</organism>
<feature type="domain" description="FACT complex subunit SPT16 N-terminal lobe" evidence="1">
    <location>
        <begin position="17"/>
        <end position="89"/>
    </location>
</feature>
<reference evidence="2 3" key="1">
    <citation type="journal article" date="2020" name="Nat. Food">
        <title>A phased Vanilla planifolia genome enables genetic improvement of flavour and production.</title>
        <authorList>
            <person name="Hasing T."/>
            <person name="Tang H."/>
            <person name="Brym M."/>
            <person name="Khazi F."/>
            <person name="Huang T."/>
            <person name="Chambers A.H."/>
        </authorList>
    </citation>
    <scope>NUCLEOTIDE SEQUENCE [LARGE SCALE GENOMIC DNA]</scope>
    <source>
        <tissue evidence="2">Leaf</tissue>
    </source>
</reference>
<evidence type="ECO:0000313" key="2">
    <source>
        <dbReference type="EMBL" id="KAG0493722.1"/>
    </source>
</evidence>
<dbReference type="EMBL" id="JADCNM010000002">
    <property type="protein sequence ID" value="KAG0493722.1"/>
    <property type="molecule type" value="Genomic_DNA"/>
</dbReference>
<dbReference type="InterPro" id="IPR029149">
    <property type="entry name" value="Creatin/AminoP/Spt16_N"/>
</dbReference>
<dbReference type="Proteomes" id="UP000639772">
    <property type="component" value="Unassembled WGS sequence"/>
</dbReference>
<name>A0A835RX86_VANPL</name>